<comment type="caution">
    <text evidence="3">The sequence shown here is derived from an EMBL/GenBank/DDBJ whole genome shotgun (WGS) entry which is preliminary data.</text>
</comment>
<feature type="chain" id="PRO_5022712441" evidence="2">
    <location>
        <begin position="19"/>
        <end position="626"/>
    </location>
</feature>
<evidence type="ECO:0000313" key="4">
    <source>
        <dbReference type="Proteomes" id="UP000305267"/>
    </source>
</evidence>
<feature type="region of interest" description="Disordered" evidence="1">
    <location>
        <begin position="432"/>
        <end position="456"/>
    </location>
</feature>
<reference evidence="3 4" key="1">
    <citation type="submission" date="2019-06" db="EMBL/GenBank/DDBJ databases">
        <title>Genome of Methylobacterium sp. 17Sr1-39.</title>
        <authorList>
            <person name="Seo T."/>
        </authorList>
    </citation>
    <scope>NUCLEOTIDE SEQUENCE [LARGE SCALE GENOMIC DNA]</scope>
    <source>
        <strain evidence="3 4">17Sr1-39</strain>
    </source>
</reference>
<gene>
    <name evidence="3" type="ORF">FF100_11470</name>
</gene>
<evidence type="ECO:0000256" key="1">
    <source>
        <dbReference type="SAM" id="MobiDB-lite"/>
    </source>
</evidence>
<feature type="compositionally biased region" description="Low complexity" evidence="1">
    <location>
        <begin position="175"/>
        <end position="196"/>
    </location>
</feature>
<feature type="compositionally biased region" description="Pro residues" evidence="1">
    <location>
        <begin position="215"/>
        <end position="225"/>
    </location>
</feature>
<evidence type="ECO:0000313" key="3">
    <source>
        <dbReference type="EMBL" id="TNC13419.1"/>
    </source>
</evidence>
<feature type="region of interest" description="Disordered" evidence="1">
    <location>
        <begin position="166"/>
        <end position="229"/>
    </location>
</feature>
<dbReference type="AlphaFoldDB" id="A0A5C4LK45"/>
<proteinExistence type="predicted"/>
<dbReference type="Proteomes" id="UP000305267">
    <property type="component" value="Unassembled WGS sequence"/>
</dbReference>
<keyword evidence="4" id="KW-1185">Reference proteome</keyword>
<feature type="signal peptide" evidence="2">
    <location>
        <begin position="1"/>
        <end position="18"/>
    </location>
</feature>
<protein>
    <submittedName>
        <fullName evidence="3">Uncharacterized protein</fullName>
    </submittedName>
</protein>
<organism evidence="3 4">
    <name type="scientific">Methylobacterium terricola</name>
    <dbReference type="NCBI Taxonomy" id="2583531"/>
    <lineage>
        <taxon>Bacteria</taxon>
        <taxon>Pseudomonadati</taxon>
        <taxon>Pseudomonadota</taxon>
        <taxon>Alphaproteobacteria</taxon>
        <taxon>Hyphomicrobiales</taxon>
        <taxon>Methylobacteriaceae</taxon>
        <taxon>Methylobacterium</taxon>
    </lineage>
</organism>
<sequence length="626" mass="66937">MWLPALAGLVGAALPAAAEDTLYAKAGGFDIQRPDGGPVGGLGCNALRTSLEASDGNAEKAVIVTPKSRGLALTVAYERWDWKAGKPPKPRYRLEGQGAAQEIVPLPGELVADSYALGTLFPFSVLSRFQAATRVVIEAGGTRVPFDLTGLRQAYDVVLRCNRDEPVPAVPQPGPAAGTPSAAGASTPAIGASPSTGTSPPVAGPTLSAEVAPRPAGPAPSPAGEPLPTEARLGAYLVGRGLQDQVERCDLATTARQRRTLDAKVEALRPEMRKADDAIRTTLKEEAGRPCPEAGDPIVREALDLYLRATPEAFAAEWDRKTDGVMVFKAREILKTLQPAAPPRARQAAFLYGLMLQDLIAHCDIATTARQRAGLTAKLDAFRMEMAAQEPDLQKEKGAFTTCPAGDTLAEFQAAMPLFLERSPEDFAAEMDRRSAARTAAQAREPQGPEAQAPDGRAALAPKAEAGCRKAPFPQNAALLRQSLVERFRRELPDFEIEDLTANKDAASFAFMLRTDESGDRSGFFTLHFDAGRADYLAVSGPVGHGGWRRAVILVVAHAIAVFDPTQDRAEIDRKLSVHVTERPRSVDKMIAFGPVFLSFLGLRDGDQSITVQRWDGAECWPGSVR</sequence>
<evidence type="ECO:0000256" key="2">
    <source>
        <dbReference type="SAM" id="SignalP"/>
    </source>
</evidence>
<name>A0A5C4LK45_9HYPH</name>
<keyword evidence="2" id="KW-0732">Signal</keyword>
<accession>A0A5C4LK45</accession>
<dbReference type="EMBL" id="VDDA01000004">
    <property type="protein sequence ID" value="TNC13419.1"/>
    <property type="molecule type" value="Genomic_DNA"/>
</dbReference>